<sequence>MTLIIAEIGINHNGSLDIAKKLIDIAVSAGCDAVKFQKRTVEKVYSKEALDSPRQSPWGTTTREQKMGLEFSLSDYKQIDRYCKEKKIQWFVSCWDVNSQIQMRKFKTKYNKVASAMLIHEKLLDEIAKEKKHTFISTGMSNMKDIEKAVKIFRKHKCPFELMHSHSAYPMPLEEANLKMIQTLKKKFKTNVGYSGHESAGYIVCVSAVLLGATSIERHITLDRTMYGSDQASSLEPPGLFRLVRDIRILDNILGDGKKRIWDSEKPAMKKLREILT</sequence>
<accession>A0A087S6L7</accession>
<dbReference type="PANTHER" id="PTHR42966">
    <property type="entry name" value="N-ACETYLNEURAMINATE SYNTHASE"/>
    <property type="match status" value="1"/>
</dbReference>
<dbReference type="InterPro" id="IPR051690">
    <property type="entry name" value="PseI-like"/>
</dbReference>
<dbReference type="GO" id="GO:0016051">
    <property type="term" value="P:carbohydrate biosynthetic process"/>
    <property type="evidence" value="ECO:0007669"/>
    <property type="project" value="InterPro"/>
</dbReference>
<protein>
    <submittedName>
        <fullName evidence="2">Pseudaminic acid synthase protein</fullName>
        <ecNumber evidence="2">2.5.1.56</ecNumber>
    </submittedName>
</protein>
<gene>
    <name evidence="2" type="primary">pseI</name>
    <name evidence="2" type="ORF">AAA799B03_01076</name>
</gene>
<dbReference type="EC" id="2.5.1.56" evidence="2"/>
<comment type="caution">
    <text evidence="2">The sequence shown here is derived from an EMBL/GenBank/DDBJ whole genome shotgun (WGS) entry which is preliminary data.</text>
</comment>
<dbReference type="Gene3D" id="3.20.20.70">
    <property type="entry name" value="Aldolase class I"/>
    <property type="match status" value="1"/>
</dbReference>
<dbReference type="GO" id="GO:0050462">
    <property type="term" value="F:N-acetylneuraminate synthase activity"/>
    <property type="evidence" value="ECO:0007669"/>
    <property type="project" value="UniProtKB-EC"/>
</dbReference>
<dbReference type="PANTHER" id="PTHR42966:SF3">
    <property type="entry name" value="BLR5971 PROTEIN"/>
    <property type="match status" value="1"/>
</dbReference>
<name>A0A087S6L7_9ARCH</name>
<dbReference type="InterPro" id="IPR013132">
    <property type="entry name" value="PseI/NeuA/B-like_N"/>
</dbReference>
<dbReference type="AlphaFoldDB" id="A0A087S6L7"/>
<dbReference type="PATRIC" id="fig|1502289.3.peg.987"/>
<evidence type="ECO:0000259" key="1">
    <source>
        <dbReference type="Pfam" id="PF03102"/>
    </source>
</evidence>
<feature type="domain" description="PseI/NeuA/B-like" evidence="1">
    <location>
        <begin position="22"/>
        <end position="259"/>
    </location>
</feature>
<keyword evidence="2" id="KW-0808">Transferase</keyword>
<dbReference type="SUPFAM" id="SSF51569">
    <property type="entry name" value="Aldolase"/>
    <property type="match status" value="1"/>
</dbReference>
<dbReference type="InterPro" id="IPR013785">
    <property type="entry name" value="Aldolase_TIM"/>
</dbReference>
<dbReference type="Proteomes" id="UP000029384">
    <property type="component" value="Unassembled WGS sequence"/>
</dbReference>
<dbReference type="EMBL" id="JOTA01000025">
    <property type="protein sequence ID" value="KFM21371.1"/>
    <property type="molecule type" value="Genomic_DNA"/>
</dbReference>
<organism evidence="2 3">
    <name type="scientific">Marine Group I thaumarchaeote SCGC AAA799-B03</name>
    <dbReference type="NCBI Taxonomy" id="1502289"/>
    <lineage>
        <taxon>Archaea</taxon>
        <taxon>Nitrososphaerota</taxon>
        <taxon>Marine Group I</taxon>
    </lineage>
</organism>
<proteinExistence type="predicted"/>
<dbReference type="GO" id="GO:0047444">
    <property type="term" value="F:N-acylneuraminate-9-phosphate synthase activity"/>
    <property type="evidence" value="ECO:0007669"/>
    <property type="project" value="TreeGrafter"/>
</dbReference>
<reference evidence="2 3" key="1">
    <citation type="submission" date="2014-06" db="EMBL/GenBank/DDBJ databases">
        <authorList>
            <person name="Ngugi D.K."/>
            <person name="Blom J."/>
            <person name="Alam I."/>
            <person name="Rashid M."/>
            <person name="Baalawi W."/>
            <person name="Zhang G."/>
            <person name="Hikmawan T."/>
            <person name="Guan Y."/>
            <person name="Antunes A."/>
            <person name="Siam R."/>
            <person name="El-Dorry H."/>
            <person name="Bajic V."/>
            <person name="Stingl U."/>
        </authorList>
    </citation>
    <scope>NUCLEOTIDE SEQUENCE [LARGE SCALE GENOMIC DNA]</scope>
    <source>
        <strain evidence="2">SCGC AAA799-B03</strain>
    </source>
</reference>
<keyword evidence="3" id="KW-1185">Reference proteome</keyword>
<evidence type="ECO:0000313" key="3">
    <source>
        <dbReference type="Proteomes" id="UP000029384"/>
    </source>
</evidence>
<evidence type="ECO:0000313" key="2">
    <source>
        <dbReference type="EMBL" id="KFM21371.1"/>
    </source>
</evidence>
<dbReference type="Pfam" id="PF03102">
    <property type="entry name" value="NeuB"/>
    <property type="match status" value="1"/>
</dbReference>